<dbReference type="EMBL" id="CAUOFW020003296">
    <property type="protein sequence ID" value="CAK9159102.1"/>
    <property type="molecule type" value="Genomic_DNA"/>
</dbReference>
<proteinExistence type="inferred from homology"/>
<reference evidence="7 8" key="1">
    <citation type="submission" date="2024-02" db="EMBL/GenBank/DDBJ databases">
        <authorList>
            <person name="Vignale AGUSTIN F."/>
            <person name="Sosa J E."/>
            <person name="Modenutti C."/>
        </authorList>
    </citation>
    <scope>NUCLEOTIDE SEQUENCE [LARGE SCALE GENOMIC DNA]</scope>
</reference>
<dbReference type="InterPro" id="IPR023296">
    <property type="entry name" value="Glyco_hydro_beta-prop_sf"/>
</dbReference>
<evidence type="ECO:0000256" key="4">
    <source>
        <dbReference type="RuleBase" id="RU362110"/>
    </source>
</evidence>
<dbReference type="InterPro" id="IPR050551">
    <property type="entry name" value="Fructan_Metab_Enzymes"/>
</dbReference>
<name>A0ABC8SWK5_9AQUA</name>
<dbReference type="AlphaFoldDB" id="A0ABC8SWK5"/>
<dbReference type="InterPro" id="IPR013320">
    <property type="entry name" value="ConA-like_dom_sf"/>
</dbReference>
<dbReference type="PANTHER" id="PTHR31953">
    <property type="entry name" value="BETA-FRUCTOFURANOSIDASE, INSOLUBLE ISOENZYME CWINV1-RELATED"/>
    <property type="match status" value="1"/>
</dbReference>
<dbReference type="InterPro" id="IPR013189">
    <property type="entry name" value="Glyco_hydro_32_C"/>
</dbReference>
<feature type="domain" description="Glycosyl hydrolase family 32 N-terminal" evidence="5">
    <location>
        <begin position="9"/>
        <end position="139"/>
    </location>
</feature>
<dbReference type="Proteomes" id="UP001642360">
    <property type="component" value="Unassembled WGS sequence"/>
</dbReference>
<dbReference type="InterPro" id="IPR001362">
    <property type="entry name" value="Glyco_hydro_32"/>
</dbReference>
<dbReference type="SMART" id="SM00640">
    <property type="entry name" value="Glyco_32"/>
    <property type="match status" value="1"/>
</dbReference>
<dbReference type="InterPro" id="IPR013148">
    <property type="entry name" value="Glyco_hydro_32_N"/>
</dbReference>
<dbReference type="Pfam" id="PF08244">
    <property type="entry name" value="Glyco_hydro_32C"/>
    <property type="match status" value="1"/>
</dbReference>
<dbReference type="SUPFAM" id="SSF75005">
    <property type="entry name" value="Arabinanase/levansucrase/invertase"/>
    <property type="match status" value="1"/>
</dbReference>
<dbReference type="Gene3D" id="2.115.10.20">
    <property type="entry name" value="Glycosyl hydrolase domain, family 43"/>
    <property type="match status" value="2"/>
</dbReference>
<organism evidence="7 8">
    <name type="scientific">Ilex paraguariensis</name>
    <name type="common">yerba mate</name>
    <dbReference type="NCBI Taxonomy" id="185542"/>
    <lineage>
        <taxon>Eukaryota</taxon>
        <taxon>Viridiplantae</taxon>
        <taxon>Streptophyta</taxon>
        <taxon>Embryophyta</taxon>
        <taxon>Tracheophyta</taxon>
        <taxon>Spermatophyta</taxon>
        <taxon>Magnoliopsida</taxon>
        <taxon>eudicotyledons</taxon>
        <taxon>Gunneridae</taxon>
        <taxon>Pentapetalae</taxon>
        <taxon>asterids</taxon>
        <taxon>campanulids</taxon>
        <taxon>Aquifoliales</taxon>
        <taxon>Aquifoliaceae</taxon>
        <taxon>Ilex</taxon>
    </lineage>
</organism>
<evidence type="ECO:0000313" key="7">
    <source>
        <dbReference type="EMBL" id="CAK9159102.1"/>
    </source>
</evidence>
<protein>
    <submittedName>
        <fullName evidence="7">Uncharacterized protein</fullName>
    </submittedName>
</protein>
<evidence type="ECO:0000256" key="1">
    <source>
        <dbReference type="ARBA" id="ARBA00009902"/>
    </source>
</evidence>
<evidence type="ECO:0000313" key="8">
    <source>
        <dbReference type="Proteomes" id="UP001642360"/>
    </source>
</evidence>
<evidence type="ECO:0000259" key="6">
    <source>
        <dbReference type="Pfam" id="PF08244"/>
    </source>
</evidence>
<keyword evidence="3 4" id="KW-0326">Glycosidase</keyword>
<keyword evidence="2 4" id="KW-0378">Hydrolase</keyword>
<dbReference type="CDD" id="cd18624">
    <property type="entry name" value="GH32_Fruct1-like"/>
    <property type="match status" value="1"/>
</dbReference>
<dbReference type="SUPFAM" id="SSF49899">
    <property type="entry name" value="Concanavalin A-like lectins/glucanases"/>
    <property type="match status" value="1"/>
</dbReference>
<evidence type="ECO:0000256" key="2">
    <source>
        <dbReference type="ARBA" id="ARBA00022801"/>
    </source>
</evidence>
<comment type="caution">
    <text evidence="7">The sequence shown here is derived from an EMBL/GenBank/DDBJ whole genome shotgun (WGS) entry which is preliminary data.</text>
</comment>
<sequence length="390" mass="43988">MLLVCINVGPLFHVGWYHIFYQYNPKSAVWGNITWGHAVSRDLISWSHVPLAMVPDRWFDSNGVWTGSATILPNGQIFILYTGNTNDNVQVQNLAYPADPSDPLLVDWVKYPGNPVLVPPPGIGLDNFRDPTTAYEQVDGLLHAVPNTGMWECVDFYPVSTEGENGLDTSLNGPGIKHVLKASLDDNKQDYYALGTYDPEKDKWTPDNPELDVGFRLRVDYGKYYASKTFYDQNKKRRILWGWVAETDSDKDIIKGWASVLAIPRTVVFDKMTRNNLLQRPVDEIESLRWGCNEFHEVELEPGSVVPLDVGSGLQVDHSIVESFAQRGRTVITSRVYPTKLTDLTSRGFLFNNATGVKVKASVKICHIHSVNIFPLAQFIPMEDLEQMRV</sequence>
<keyword evidence="8" id="KW-1185">Reference proteome</keyword>
<feature type="domain" description="Glycosyl hydrolase family 32 C-terminal" evidence="6">
    <location>
        <begin position="316"/>
        <end position="364"/>
    </location>
</feature>
<dbReference type="GO" id="GO:0016798">
    <property type="term" value="F:hydrolase activity, acting on glycosyl bonds"/>
    <property type="evidence" value="ECO:0007669"/>
    <property type="project" value="UniProtKB-KW"/>
</dbReference>
<evidence type="ECO:0000256" key="3">
    <source>
        <dbReference type="ARBA" id="ARBA00023295"/>
    </source>
</evidence>
<comment type="similarity">
    <text evidence="1 4">Belongs to the glycosyl hydrolase 32 family.</text>
</comment>
<accession>A0ABC8SWK5</accession>
<dbReference type="Pfam" id="PF00251">
    <property type="entry name" value="Glyco_hydro_32N"/>
    <property type="match status" value="1"/>
</dbReference>
<evidence type="ECO:0000259" key="5">
    <source>
        <dbReference type="Pfam" id="PF00251"/>
    </source>
</evidence>
<gene>
    <name evidence="7" type="ORF">ILEXP_LOCUS27780</name>
</gene>
<dbReference type="Gene3D" id="2.60.120.560">
    <property type="entry name" value="Exo-inulinase, domain 1"/>
    <property type="match status" value="1"/>
</dbReference>